<dbReference type="InterPro" id="IPR002146">
    <property type="entry name" value="ATP_synth_b/b'su_bac/chlpt"/>
</dbReference>
<keyword evidence="2 12" id="KW-0813">Transport</keyword>
<keyword evidence="14" id="KW-0175">Coiled coil</keyword>
<dbReference type="AlphaFoldDB" id="A0A2H0TQD1"/>
<reference evidence="16" key="1">
    <citation type="submission" date="2017-09" db="EMBL/GenBank/DDBJ databases">
        <title>Depth-based differentiation of microbial function through sediment-hosted aquifers and enrichment of novel symbionts in the deep terrestrial subsurface.</title>
        <authorList>
            <person name="Probst A.J."/>
            <person name="Ladd B."/>
            <person name="Jarett J.K."/>
            <person name="Geller-Mcgrath D.E."/>
            <person name="Sieber C.M.K."/>
            <person name="Emerson J.B."/>
            <person name="Anantharaman K."/>
            <person name="Thomas B.C."/>
            <person name="Malmstrom R."/>
            <person name="Stieglmeier M."/>
            <person name="Klingl A."/>
            <person name="Woyke T."/>
            <person name="Ryan C.M."/>
            <person name="Banfield J.F."/>
        </authorList>
    </citation>
    <scope>NUCLEOTIDE SEQUENCE [LARGE SCALE GENOMIC DNA]</scope>
</reference>
<keyword evidence="3 12" id="KW-0138">CF(0)</keyword>
<dbReference type="PANTHER" id="PTHR33445:SF2">
    <property type="entry name" value="ATP SYNTHASE SUBUNIT B', CHLOROPLASTIC"/>
    <property type="match status" value="1"/>
</dbReference>
<keyword evidence="6 12" id="KW-1133">Transmembrane helix</keyword>
<protein>
    <recommendedName>
        <fullName evidence="12">ATP synthase subunit b</fullName>
    </recommendedName>
    <alternativeName>
        <fullName evidence="12">ATP synthase F(0) sector subunit b</fullName>
    </alternativeName>
    <alternativeName>
        <fullName evidence="12">ATPase subunit I</fullName>
    </alternativeName>
    <alternativeName>
        <fullName evidence="12">F-type ATPase subunit b</fullName>
        <shortName evidence="12">F-ATPase subunit b</shortName>
    </alternativeName>
</protein>
<dbReference type="NCBIfam" id="TIGR01144">
    <property type="entry name" value="ATP_synt_b"/>
    <property type="match status" value="1"/>
</dbReference>
<dbReference type="InterPro" id="IPR028987">
    <property type="entry name" value="ATP_synth_B-like_membr_sf"/>
</dbReference>
<dbReference type="GO" id="GO:0012505">
    <property type="term" value="C:endomembrane system"/>
    <property type="evidence" value="ECO:0007669"/>
    <property type="project" value="UniProtKB-SubCell"/>
</dbReference>
<comment type="function">
    <text evidence="10 12">F(1)F(0) ATP synthase produces ATP from ADP in the presence of a proton or sodium gradient. F-type ATPases consist of two structural domains, F(1) containing the extramembraneous catalytic core and F(0) containing the membrane proton channel, linked together by a central stalk and a peripheral stalk. During catalysis, ATP synthesis in the catalytic domain of F(1) is coupled via a rotary mechanism of the central stalk subunits to proton translocation.</text>
</comment>
<evidence type="ECO:0000256" key="2">
    <source>
        <dbReference type="ARBA" id="ARBA00022448"/>
    </source>
</evidence>
<evidence type="ECO:0000256" key="1">
    <source>
        <dbReference type="ARBA" id="ARBA00005513"/>
    </source>
</evidence>
<dbReference type="InterPro" id="IPR005864">
    <property type="entry name" value="ATP_synth_F0_bsu_bac"/>
</dbReference>
<keyword evidence="12" id="KW-1003">Cell membrane</keyword>
<evidence type="ECO:0000256" key="11">
    <source>
        <dbReference type="ARBA" id="ARBA00037847"/>
    </source>
</evidence>
<proteinExistence type="inferred from homology"/>
<dbReference type="GO" id="GO:0046961">
    <property type="term" value="F:proton-transporting ATPase activity, rotational mechanism"/>
    <property type="evidence" value="ECO:0007669"/>
    <property type="project" value="TreeGrafter"/>
</dbReference>
<gene>
    <name evidence="12 15" type="primary">atpF</name>
    <name evidence="15" type="ORF">COU35_02955</name>
</gene>
<comment type="subcellular location">
    <subcellularLocation>
        <location evidence="12">Cell membrane</location>
        <topology evidence="12">Single-pass membrane protein</topology>
    </subcellularLocation>
    <subcellularLocation>
        <location evidence="11">Endomembrane system</location>
        <topology evidence="11">Single-pass membrane protein</topology>
    </subcellularLocation>
</comment>
<dbReference type="CDD" id="cd06503">
    <property type="entry name" value="ATP-synt_Fo_b"/>
    <property type="match status" value="1"/>
</dbReference>
<evidence type="ECO:0000256" key="8">
    <source>
        <dbReference type="ARBA" id="ARBA00023136"/>
    </source>
</evidence>
<dbReference type="Pfam" id="PF00430">
    <property type="entry name" value="ATP-synt_B"/>
    <property type="match status" value="1"/>
</dbReference>
<dbReference type="SUPFAM" id="SSF81573">
    <property type="entry name" value="F1F0 ATP synthase subunit B, membrane domain"/>
    <property type="match status" value="1"/>
</dbReference>
<comment type="similarity">
    <text evidence="1 12 13">Belongs to the ATPase B chain family.</text>
</comment>
<evidence type="ECO:0000256" key="6">
    <source>
        <dbReference type="ARBA" id="ARBA00022989"/>
    </source>
</evidence>
<comment type="subunit">
    <text evidence="12">F-type ATPases have 2 components, F(1) - the catalytic core - and F(0) - the membrane proton channel. F(1) has five subunits: alpha(3), beta(3), gamma(1), delta(1), epsilon(1). F(0) has three main subunits: a(1), b(2) and c(10-14). The alpha and beta chains form an alternating ring which encloses part of the gamma chain. F(1) is attached to F(0) by a central stalk formed by the gamma and epsilon chains, while a peripheral stalk is formed by the delta and b chains.</text>
</comment>
<evidence type="ECO:0000313" key="16">
    <source>
        <dbReference type="Proteomes" id="UP000230154"/>
    </source>
</evidence>
<dbReference type="GO" id="GO:0046933">
    <property type="term" value="F:proton-transporting ATP synthase activity, rotational mechanism"/>
    <property type="evidence" value="ECO:0007669"/>
    <property type="project" value="UniProtKB-UniRule"/>
</dbReference>
<comment type="caution">
    <text evidence="15">The sequence shown here is derived from an EMBL/GenBank/DDBJ whole genome shotgun (WGS) entry which is preliminary data.</text>
</comment>
<dbReference type="GO" id="GO:0045259">
    <property type="term" value="C:proton-transporting ATP synthase complex"/>
    <property type="evidence" value="ECO:0007669"/>
    <property type="project" value="UniProtKB-KW"/>
</dbReference>
<sequence>MQFLLDILAKIGFDWHMALFNLINFLIVFWILKRLAFDPVMKIIDERQQKMRDGIDNYQKSKTELQMAERKAQEIIDEAKSEGNKLVERAHDAAKDTAGQMKEKARAEISMLVEQAKKNIEIDRQEMREQLRRDTVALVAEAAEKIIGEKIDTQKDEAYITSIIEASA</sequence>
<evidence type="ECO:0000256" key="5">
    <source>
        <dbReference type="ARBA" id="ARBA00022781"/>
    </source>
</evidence>
<evidence type="ECO:0000256" key="14">
    <source>
        <dbReference type="SAM" id="Coils"/>
    </source>
</evidence>
<name>A0A2H0TQD1_9BACT</name>
<evidence type="ECO:0000256" key="13">
    <source>
        <dbReference type="RuleBase" id="RU003848"/>
    </source>
</evidence>
<evidence type="ECO:0000256" key="7">
    <source>
        <dbReference type="ARBA" id="ARBA00023065"/>
    </source>
</evidence>
<evidence type="ECO:0000256" key="9">
    <source>
        <dbReference type="ARBA" id="ARBA00023310"/>
    </source>
</evidence>
<dbReference type="Gene3D" id="6.10.250.1580">
    <property type="match status" value="1"/>
</dbReference>
<keyword evidence="7 12" id="KW-0406">Ion transport</keyword>
<organism evidence="15 16">
    <name type="scientific">Candidatus Magasanikbacteria bacterium CG10_big_fil_rev_8_21_14_0_10_47_10</name>
    <dbReference type="NCBI Taxonomy" id="1974652"/>
    <lineage>
        <taxon>Bacteria</taxon>
        <taxon>Candidatus Magasanikiibacteriota</taxon>
    </lineage>
</organism>
<keyword evidence="4 12" id="KW-0812">Transmembrane</keyword>
<comment type="function">
    <text evidence="12">Component of the F(0) channel, it forms part of the peripheral stalk, linking F(1) to F(0).</text>
</comment>
<dbReference type="Proteomes" id="UP000230154">
    <property type="component" value="Unassembled WGS sequence"/>
</dbReference>
<keyword evidence="5 12" id="KW-0375">Hydrogen ion transport</keyword>
<evidence type="ECO:0000256" key="3">
    <source>
        <dbReference type="ARBA" id="ARBA00022547"/>
    </source>
</evidence>
<dbReference type="EMBL" id="PFCB01000022">
    <property type="protein sequence ID" value="PIR74383.1"/>
    <property type="molecule type" value="Genomic_DNA"/>
</dbReference>
<keyword evidence="8 12" id="KW-0472">Membrane</keyword>
<dbReference type="GO" id="GO:0005886">
    <property type="term" value="C:plasma membrane"/>
    <property type="evidence" value="ECO:0007669"/>
    <property type="project" value="UniProtKB-SubCell"/>
</dbReference>
<accession>A0A2H0TQD1</accession>
<feature type="transmembrane region" description="Helical" evidence="12">
    <location>
        <begin position="15"/>
        <end position="32"/>
    </location>
</feature>
<evidence type="ECO:0000256" key="10">
    <source>
        <dbReference type="ARBA" id="ARBA00025198"/>
    </source>
</evidence>
<evidence type="ECO:0000256" key="12">
    <source>
        <dbReference type="HAMAP-Rule" id="MF_01398"/>
    </source>
</evidence>
<evidence type="ECO:0000256" key="4">
    <source>
        <dbReference type="ARBA" id="ARBA00022692"/>
    </source>
</evidence>
<keyword evidence="9 12" id="KW-0066">ATP synthesis</keyword>
<dbReference type="InterPro" id="IPR050059">
    <property type="entry name" value="ATP_synthase_B_chain"/>
</dbReference>
<dbReference type="HAMAP" id="MF_01398">
    <property type="entry name" value="ATP_synth_b_bprime"/>
    <property type="match status" value="1"/>
</dbReference>
<dbReference type="PANTHER" id="PTHR33445">
    <property type="entry name" value="ATP SYNTHASE SUBUNIT B', CHLOROPLASTIC"/>
    <property type="match status" value="1"/>
</dbReference>
<feature type="coiled-coil region" evidence="14">
    <location>
        <begin position="58"/>
        <end position="85"/>
    </location>
</feature>
<evidence type="ECO:0000313" key="15">
    <source>
        <dbReference type="EMBL" id="PIR74383.1"/>
    </source>
</evidence>